<evidence type="ECO:0000313" key="8">
    <source>
        <dbReference type="EMBL" id="KAH7119726.1"/>
    </source>
</evidence>
<dbReference type="OrthoDB" id="72788at2759"/>
<gene>
    <name evidence="8" type="ORF">B0J11DRAFT_439324</name>
</gene>
<evidence type="ECO:0000256" key="1">
    <source>
        <dbReference type="ARBA" id="ARBA00001917"/>
    </source>
</evidence>
<dbReference type="AlphaFoldDB" id="A0A9P9DJF1"/>
<comment type="cofactor">
    <cofactor evidence="1">
        <name>FMN</name>
        <dbReference type="ChEBI" id="CHEBI:58210"/>
    </cofactor>
</comment>
<dbReference type="InterPro" id="IPR044152">
    <property type="entry name" value="YqjM-like"/>
</dbReference>
<evidence type="ECO:0000259" key="7">
    <source>
        <dbReference type="Pfam" id="PF00724"/>
    </source>
</evidence>
<dbReference type="GO" id="GO:0010181">
    <property type="term" value="F:FMN binding"/>
    <property type="evidence" value="ECO:0007669"/>
    <property type="project" value="InterPro"/>
</dbReference>
<dbReference type="Proteomes" id="UP000700596">
    <property type="component" value="Unassembled WGS sequence"/>
</dbReference>
<evidence type="ECO:0000256" key="6">
    <source>
        <dbReference type="SAM" id="MobiDB-lite"/>
    </source>
</evidence>
<dbReference type="Pfam" id="PF00724">
    <property type="entry name" value="Oxidored_FMN"/>
    <property type="match status" value="1"/>
</dbReference>
<dbReference type="PANTHER" id="PTHR43303:SF4">
    <property type="entry name" value="NADPH DEHYDROGENASE C23G7.10C-RELATED"/>
    <property type="match status" value="1"/>
</dbReference>
<dbReference type="GO" id="GO:0003959">
    <property type="term" value="F:NADPH dehydrogenase activity"/>
    <property type="evidence" value="ECO:0007669"/>
    <property type="project" value="InterPro"/>
</dbReference>
<dbReference type="InterPro" id="IPR001155">
    <property type="entry name" value="OxRdtase_FMN_N"/>
</dbReference>
<keyword evidence="2" id="KW-0285">Flavoprotein</keyword>
<feature type="region of interest" description="Disordered" evidence="6">
    <location>
        <begin position="1"/>
        <end position="51"/>
    </location>
</feature>
<reference evidence="8" key="1">
    <citation type="journal article" date="2021" name="Nat. Commun.">
        <title>Genetic determinants of endophytism in the Arabidopsis root mycobiome.</title>
        <authorList>
            <person name="Mesny F."/>
            <person name="Miyauchi S."/>
            <person name="Thiergart T."/>
            <person name="Pickel B."/>
            <person name="Atanasova L."/>
            <person name="Karlsson M."/>
            <person name="Huettel B."/>
            <person name="Barry K.W."/>
            <person name="Haridas S."/>
            <person name="Chen C."/>
            <person name="Bauer D."/>
            <person name="Andreopoulos W."/>
            <person name="Pangilinan J."/>
            <person name="LaButti K."/>
            <person name="Riley R."/>
            <person name="Lipzen A."/>
            <person name="Clum A."/>
            <person name="Drula E."/>
            <person name="Henrissat B."/>
            <person name="Kohler A."/>
            <person name="Grigoriev I.V."/>
            <person name="Martin F.M."/>
            <person name="Hacquard S."/>
        </authorList>
    </citation>
    <scope>NUCLEOTIDE SEQUENCE</scope>
    <source>
        <strain evidence="8">MPI-CAGE-CH-0243</strain>
    </source>
</reference>
<keyword evidence="3" id="KW-0288">FMN</keyword>
<evidence type="ECO:0000256" key="3">
    <source>
        <dbReference type="ARBA" id="ARBA00022643"/>
    </source>
</evidence>
<evidence type="ECO:0000256" key="2">
    <source>
        <dbReference type="ARBA" id="ARBA00022630"/>
    </source>
</evidence>
<dbReference type="CDD" id="cd02932">
    <property type="entry name" value="OYE_YqiM_FMN"/>
    <property type="match status" value="1"/>
</dbReference>
<dbReference type="InterPro" id="IPR013785">
    <property type="entry name" value="Aldolase_TIM"/>
</dbReference>
<organism evidence="8 9">
    <name type="scientific">Dendryphion nanum</name>
    <dbReference type="NCBI Taxonomy" id="256645"/>
    <lineage>
        <taxon>Eukaryota</taxon>
        <taxon>Fungi</taxon>
        <taxon>Dikarya</taxon>
        <taxon>Ascomycota</taxon>
        <taxon>Pezizomycotina</taxon>
        <taxon>Dothideomycetes</taxon>
        <taxon>Pleosporomycetidae</taxon>
        <taxon>Pleosporales</taxon>
        <taxon>Torulaceae</taxon>
        <taxon>Dendryphion</taxon>
    </lineage>
</organism>
<sequence length="424" mass="46369">MAPTETVESHHGVPKEGSRQEDNHLHNKAASGVSYFTPEQNPAAGTALRMKDGSDKIPKLFQPLKLRGLTLHNRIALSPLCQYSAEDGHHTAWHFTHLGGIIQRGPGLSLVEATAVVPEGRITPEDSGLWKDSQIEPLRKIVEFAHSQNQLIGIQLGHAGRKASTVAPWLSAGDIAGPELNGWPDNVKGPSAIAYNDHHCQPKEMTKEDIEELKKAWKAAVERALKAGFDTIEIHNAHGYLFHTFLSPASNKRTDEYGGSFENRIRLTLEIVDITRSTIPADMPLILRISATDWLEDAGIEGWTLDQTVKLAEILADRGVDLLDVSSAGLHPQQKVHGGPGYQEPFAKAVKDKLGDRLAVGTVGTITSGKQANGYLEDDNLDIAFAGRMFQKNPGLVWAWADDLGVEGRWANQIRWGFGGRGKK</sequence>
<evidence type="ECO:0000256" key="4">
    <source>
        <dbReference type="ARBA" id="ARBA00022857"/>
    </source>
</evidence>
<dbReference type="Gene3D" id="3.20.20.70">
    <property type="entry name" value="Aldolase class I"/>
    <property type="match status" value="1"/>
</dbReference>
<comment type="caution">
    <text evidence="8">The sequence shown here is derived from an EMBL/GenBank/DDBJ whole genome shotgun (WGS) entry which is preliminary data.</text>
</comment>
<feature type="domain" description="NADH:flavin oxidoreductase/NADH oxidase N-terminal" evidence="7">
    <location>
        <begin position="59"/>
        <end position="397"/>
    </location>
</feature>
<keyword evidence="9" id="KW-1185">Reference proteome</keyword>
<dbReference type="EMBL" id="JAGMWT010000011">
    <property type="protein sequence ID" value="KAH7119726.1"/>
    <property type="molecule type" value="Genomic_DNA"/>
</dbReference>
<feature type="compositionally biased region" description="Basic and acidic residues" evidence="6">
    <location>
        <begin position="7"/>
        <end position="25"/>
    </location>
</feature>
<protein>
    <submittedName>
        <fullName evidence="8">NADPH dehydrogenase</fullName>
    </submittedName>
</protein>
<dbReference type="SUPFAM" id="SSF51395">
    <property type="entry name" value="FMN-linked oxidoreductases"/>
    <property type="match status" value="1"/>
</dbReference>
<evidence type="ECO:0000313" key="9">
    <source>
        <dbReference type="Proteomes" id="UP000700596"/>
    </source>
</evidence>
<name>A0A9P9DJF1_9PLEO</name>
<dbReference type="GO" id="GO:0050661">
    <property type="term" value="F:NADP binding"/>
    <property type="evidence" value="ECO:0007669"/>
    <property type="project" value="InterPro"/>
</dbReference>
<dbReference type="PANTHER" id="PTHR43303">
    <property type="entry name" value="NADPH DEHYDROGENASE C23G7.10C-RELATED"/>
    <property type="match status" value="1"/>
</dbReference>
<keyword evidence="5" id="KW-0560">Oxidoreductase</keyword>
<accession>A0A9P9DJF1</accession>
<keyword evidence="4" id="KW-0521">NADP</keyword>
<proteinExistence type="predicted"/>
<evidence type="ECO:0000256" key="5">
    <source>
        <dbReference type="ARBA" id="ARBA00023002"/>
    </source>
</evidence>